<dbReference type="KEGG" id="mzi:HWN40_10925"/>
<reference evidence="1 2" key="1">
    <citation type="submission" date="2020-06" db="EMBL/GenBank/DDBJ databases">
        <title>Methanolobus halotolerans sp. nov., isolated from a saline lake Tus in Siberia.</title>
        <authorList>
            <person name="Shen Y."/>
            <person name="Chen S.-C."/>
            <person name="Lai M.-C."/>
            <person name="Huang H.-H."/>
            <person name="Chiu H.-H."/>
            <person name="Tang S.-L."/>
            <person name="Rogozin D.Y."/>
            <person name="Degermendzhy A.G."/>
        </authorList>
    </citation>
    <scope>NUCLEOTIDE SEQUENCE [LARGE SCALE GENOMIC DNA]</scope>
    <source>
        <strain evidence="1 2">DSM 21339</strain>
    </source>
</reference>
<dbReference type="Proteomes" id="UP000509594">
    <property type="component" value="Chromosome"/>
</dbReference>
<keyword evidence="2" id="KW-1185">Reference proteome</keyword>
<organism evidence="1 2">
    <name type="scientific">Methanolobus zinderi</name>
    <dbReference type="NCBI Taxonomy" id="536044"/>
    <lineage>
        <taxon>Archaea</taxon>
        <taxon>Methanobacteriati</taxon>
        <taxon>Methanobacteriota</taxon>
        <taxon>Stenosarchaea group</taxon>
        <taxon>Methanomicrobia</taxon>
        <taxon>Methanosarcinales</taxon>
        <taxon>Methanosarcinaceae</taxon>
        <taxon>Methanolobus</taxon>
    </lineage>
</organism>
<accession>A0A7D5IPX6</accession>
<name>A0A7D5IPX6_9EURY</name>
<dbReference type="EMBL" id="CP058215">
    <property type="protein sequence ID" value="QLC50705.1"/>
    <property type="molecule type" value="Genomic_DNA"/>
</dbReference>
<gene>
    <name evidence="1" type="ORF">HWN40_10925</name>
</gene>
<dbReference type="GeneID" id="55822194"/>
<evidence type="ECO:0000313" key="2">
    <source>
        <dbReference type="Proteomes" id="UP000509594"/>
    </source>
</evidence>
<sequence>MRENKYKIRSSTCDNLRKDFHTVVDGISRDKLSAEEKDLYRFMVGGMQAK</sequence>
<dbReference type="AlphaFoldDB" id="A0A7D5IPX6"/>
<protein>
    <submittedName>
        <fullName evidence="1">Uncharacterized protein</fullName>
    </submittedName>
</protein>
<proteinExistence type="predicted"/>
<evidence type="ECO:0000313" key="1">
    <source>
        <dbReference type="EMBL" id="QLC50705.1"/>
    </source>
</evidence>
<dbReference type="RefSeq" id="WP_176965760.1">
    <property type="nucleotide sequence ID" value="NZ_CP058215.1"/>
</dbReference>
<dbReference type="OrthoDB" id="142327at2157"/>